<gene>
    <name evidence="1" type="ORF">FSZ31_06525</name>
</gene>
<dbReference type="EMBL" id="VOPY01000001">
    <property type="protein sequence ID" value="TXC74346.1"/>
    <property type="molecule type" value="Genomic_DNA"/>
</dbReference>
<accession>A0A5C6UQA2</accession>
<protein>
    <submittedName>
        <fullName evidence="1">Phytanoyl-CoA dioxygenase family protein</fullName>
    </submittedName>
</protein>
<comment type="caution">
    <text evidence="1">The sequence shown here is derived from an EMBL/GenBank/DDBJ whole genome shotgun (WGS) entry which is preliminary data.</text>
</comment>
<evidence type="ECO:0000313" key="2">
    <source>
        <dbReference type="Proteomes" id="UP000321129"/>
    </source>
</evidence>
<dbReference type="RefSeq" id="WP_147122407.1">
    <property type="nucleotide sequence ID" value="NZ_VOPY01000001.1"/>
</dbReference>
<dbReference type="Gene3D" id="2.60.120.620">
    <property type="entry name" value="q2cbj1_9rhob like domain"/>
    <property type="match status" value="1"/>
</dbReference>
<proteinExistence type="predicted"/>
<reference evidence="1 2" key="1">
    <citation type="submission" date="2019-08" db="EMBL/GenBank/DDBJ databases">
        <title>Sphingorhabdus soil sp. nov., isolated from arctic soil.</title>
        <authorList>
            <person name="Liu Y."/>
        </authorList>
    </citation>
    <scope>NUCLEOTIDE SEQUENCE [LARGE SCALE GENOMIC DNA]</scope>
    <source>
        <strain evidence="1 2">D-2Q-5-6</strain>
    </source>
</reference>
<dbReference type="SUPFAM" id="SSF51197">
    <property type="entry name" value="Clavaminate synthase-like"/>
    <property type="match status" value="1"/>
</dbReference>
<dbReference type="InterPro" id="IPR008775">
    <property type="entry name" value="Phytyl_CoA_dOase-like"/>
</dbReference>
<organism evidence="1 2">
    <name type="scientific">Flavisphingopyxis soli</name>
    <dbReference type="NCBI Taxonomy" id="2601267"/>
    <lineage>
        <taxon>Bacteria</taxon>
        <taxon>Pseudomonadati</taxon>
        <taxon>Pseudomonadota</taxon>
        <taxon>Alphaproteobacteria</taxon>
        <taxon>Sphingomonadales</taxon>
        <taxon>Sphingopyxidaceae</taxon>
        <taxon>Flavisphingopyxis</taxon>
    </lineage>
</organism>
<dbReference type="OrthoDB" id="7359449at2"/>
<dbReference type="AlphaFoldDB" id="A0A5C6UQA2"/>
<name>A0A5C6UQA2_9SPHN</name>
<dbReference type="GO" id="GO:0016706">
    <property type="term" value="F:2-oxoglutarate-dependent dioxygenase activity"/>
    <property type="evidence" value="ECO:0007669"/>
    <property type="project" value="UniProtKB-ARBA"/>
</dbReference>
<evidence type="ECO:0000313" key="1">
    <source>
        <dbReference type="EMBL" id="TXC74346.1"/>
    </source>
</evidence>
<sequence>MTSGLAVGGNPRCALRDGPRCADPDLERALAHDGYVVVRLLSDGDARDVARDIAALYPSGVVANQPQSNWYLGLIDPDRDLAIRSASIVWDTVAPHLAALLVEARCHYTSVAIKAPGAAATPMHQHWPTTIDPFARRIGCWVLLSEACEGPGVFRLVPRSHQLLPFIRHANSGDYFEAFSERVREHYSIDIALQPGEAVLFEDSILHGTRANLTPGMRISAIANFIGADMRTAAILPEDDKFAVVDTNRRDGMAHYLRTGLWPEQWHRVATLPNRNRAITEAEFVKLLAFGRKASLDFDPLSLVRPERACAGHACDAGHDDRLSMPGILSRLATRLTRWR</sequence>
<dbReference type="Pfam" id="PF05721">
    <property type="entry name" value="PhyH"/>
    <property type="match status" value="1"/>
</dbReference>
<dbReference type="Proteomes" id="UP000321129">
    <property type="component" value="Unassembled WGS sequence"/>
</dbReference>
<keyword evidence="1" id="KW-0223">Dioxygenase</keyword>
<keyword evidence="2" id="KW-1185">Reference proteome</keyword>
<keyword evidence="1" id="KW-0560">Oxidoreductase</keyword>